<evidence type="ECO:0000313" key="1">
    <source>
        <dbReference type="EMBL" id="CCA73667.1"/>
    </source>
</evidence>
<name>G4TQS6_SERID</name>
<dbReference type="Proteomes" id="UP000007148">
    <property type="component" value="Unassembled WGS sequence"/>
</dbReference>
<organism evidence="1 2">
    <name type="scientific">Serendipita indica (strain DSM 11827)</name>
    <name type="common">Root endophyte fungus</name>
    <name type="synonym">Piriformospora indica</name>
    <dbReference type="NCBI Taxonomy" id="1109443"/>
    <lineage>
        <taxon>Eukaryota</taxon>
        <taxon>Fungi</taxon>
        <taxon>Dikarya</taxon>
        <taxon>Basidiomycota</taxon>
        <taxon>Agaricomycotina</taxon>
        <taxon>Agaricomycetes</taxon>
        <taxon>Sebacinales</taxon>
        <taxon>Serendipitaceae</taxon>
        <taxon>Serendipita</taxon>
    </lineage>
</organism>
<dbReference type="EMBL" id="CAFZ01000243">
    <property type="protein sequence ID" value="CCA73667.1"/>
    <property type="molecule type" value="Genomic_DNA"/>
</dbReference>
<dbReference type="HOGENOM" id="CLU_030612_2_1_1"/>
<protein>
    <submittedName>
        <fullName evidence="1">Uncharacterized protein</fullName>
    </submittedName>
</protein>
<dbReference type="InterPro" id="IPR012901">
    <property type="entry name" value="CARME"/>
</dbReference>
<dbReference type="InterPro" id="IPR029063">
    <property type="entry name" value="SAM-dependent_MTases_sf"/>
</dbReference>
<reference evidence="1 2" key="1">
    <citation type="journal article" date="2011" name="PLoS Pathog.">
        <title>Endophytic Life Strategies Decoded by Genome and Transcriptome Analyses of the Mutualistic Root Symbiont Piriformospora indica.</title>
        <authorList>
            <person name="Zuccaro A."/>
            <person name="Lahrmann U."/>
            <person name="Guldener U."/>
            <person name="Langen G."/>
            <person name="Pfiffi S."/>
            <person name="Biedenkopf D."/>
            <person name="Wong P."/>
            <person name="Samans B."/>
            <person name="Grimm C."/>
            <person name="Basiewicz M."/>
            <person name="Murat C."/>
            <person name="Martin F."/>
            <person name="Kogel K.H."/>
        </authorList>
    </citation>
    <scope>NUCLEOTIDE SEQUENCE [LARGE SCALE GENOMIC DNA]</scope>
    <source>
        <strain evidence="1 2">DSM 11827</strain>
    </source>
</reference>
<comment type="caution">
    <text evidence="1">The sequence shown here is derived from an EMBL/GenBank/DDBJ whole genome shotgun (WGS) entry which is preliminary data.</text>
</comment>
<dbReference type="PANTHER" id="PTHR12303:SF13">
    <property type="match status" value="1"/>
</dbReference>
<gene>
    <name evidence="1" type="ORF">PIIN_07620</name>
</gene>
<keyword evidence="2" id="KW-1185">Reference proteome</keyword>
<dbReference type="GO" id="GO:0008757">
    <property type="term" value="F:S-adenosylmethionine-dependent methyltransferase activity"/>
    <property type="evidence" value="ECO:0007669"/>
    <property type="project" value="InterPro"/>
</dbReference>
<accession>G4TQS6</accession>
<dbReference type="OrthoDB" id="978at2759"/>
<dbReference type="Gene3D" id="3.40.50.150">
    <property type="entry name" value="Vaccinia Virus protein VP39"/>
    <property type="match status" value="1"/>
</dbReference>
<sequence>MAATAAVIALTVLCMTWGIYRLQKHLKTTLSTKIPSSDGPVPYGTTAAASSFSLERAYASFNAYAKISNAEVYTYRTKLASLRGGHKRMALELGYRQKVDTLERCHEQNARLAKSICSAAFRSYPSLQHTTELSSKATDVGRVREAFKHLVRDWSIEGKEERKVIFSSILEELERTPGDERAGCKVLVPGAGLGRLAWEISQRGFDTTSCELSFYMNLALNLVLHPESTNRPHQHTVHPYAHWWSHQRSSSNTFRGITFPDVVPRQSNNWTLSDQDFLSLTPPNEDTAHSNSLLSANGRGGYDVIVTLYFIDTASNIISYLSHIHYLLRPGGRWINLGPLLYSNATLELSLDEVLHLANLVGFDVDTTTRKTIPSEYTADSEAMMKWIYQAEFWVATKRSDEYIL</sequence>
<proteinExistence type="predicted"/>
<evidence type="ECO:0000313" key="2">
    <source>
        <dbReference type="Proteomes" id="UP000007148"/>
    </source>
</evidence>
<dbReference type="OMA" id="WSHHATE"/>
<dbReference type="PANTHER" id="PTHR12303">
    <property type="entry name" value="CARNOSINE N-METHYLTRANSFERASE"/>
    <property type="match status" value="1"/>
</dbReference>
<dbReference type="InParanoid" id="G4TQS6"/>
<dbReference type="SUPFAM" id="SSF53335">
    <property type="entry name" value="S-adenosyl-L-methionine-dependent methyltransferases"/>
    <property type="match status" value="1"/>
</dbReference>
<dbReference type="SMART" id="SM01296">
    <property type="entry name" value="N2227"/>
    <property type="match status" value="1"/>
</dbReference>
<dbReference type="Pfam" id="PF07942">
    <property type="entry name" value="CARME"/>
    <property type="match status" value="1"/>
</dbReference>
<dbReference type="AlphaFoldDB" id="G4TQS6"/>
<dbReference type="eggNOG" id="KOG2798">
    <property type="taxonomic scope" value="Eukaryota"/>
</dbReference>